<proteinExistence type="predicted"/>
<feature type="compositionally biased region" description="Acidic residues" evidence="2">
    <location>
        <begin position="1148"/>
        <end position="1157"/>
    </location>
</feature>
<feature type="region of interest" description="Disordered" evidence="2">
    <location>
        <begin position="654"/>
        <end position="677"/>
    </location>
</feature>
<keyword evidence="4" id="KW-1185">Reference proteome</keyword>
<feature type="region of interest" description="Disordered" evidence="2">
    <location>
        <begin position="978"/>
        <end position="1005"/>
    </location>
</feature>
<dbReference type="VEuPathDB" id="TriTrypDB:TM35_000044410"/>
<organism evidence="3 4">
    <name type="scientific">Trypanosoma theileri</name>
    <dbReference type="NCBI Taxonomy" id="67003"/>
    <lineage>
        <taxon>Eukaryota</taxon>
        <taxon>Discoba</taxon>
        <taxon>Euglenozoa</taxon>
        <taxon>Kinetoplastea</taxon>
        <taxon>Metakinetoplastina</taxon>
        <taxon>Trypanosomatida</taxon>
        <taxon>Trypanosomatidae</taxon>
        <taxon>Trypanosoma</taxon>
    </lineage>
</organism>
<feature type="compositionally biased region" description="Pro residues" evidence="2">
    <location>
        <begin position="985"/>
        <end position="997"/>
    </location>
</feature>
<dbReference type="PANTHER" id="PTHR10013:SF0">
    <property type="entry name" value="GENERAL VESICULAR TRANSPORT FACTOR P115"/>
    <property type="match status" value="1"/>
</dbReference>
<feature type="compositionally biased region" description="Basic and acidic residues" evidence="2">
    <location>
        <begin position="16"/>
        <end position="34"/>
    </location>
</feature>
<dbReference type="GO" id="GO:0048211">
    <property type="term" value="P:Golgi vesicle docking"/>
    <property type="evidence" value="ECO:0007669"/>
    <property type="project" value="TreeGrafter"/>
</dbReference>
<evidence type="ECO:0000313" key="3">
    <source>
        <dbReference type="EMBL" id="ORC92227.1"/>
    </source>
</evidence>
<evidence type="ECO:0000256" key="1">
    <source>
        <dbReference type="SAM" id="Coils"/>
    </source>
</evidence>
<keyword evidence="1" id="KW-0175">Coiled coil</keyword>
<dbReference type="RefSeq" id="XP_028886293.1">
    <property type="nucleotide sequence ID" value="XM_029022635.1"/>
</dbReference>
<dbReference type="InterPro" id="IPR024095">
    <property type="entry name" value="Vesicle_P115"/>
</dbReference>
<feature type="compositionally biased region" description="Basic and acidic residues" evidence="2">
    <location>
        <begin position="654"/>
        <end position="666"/>
    </location>
</feature>
<evidence type="ECO:0000256" key="2">
    <source>
        <dbReference type="SAM" id="MobiDB-lite"/>
    </source>
</evidence>
<name>A0A1X0P5L9_9TRYP</name>
<dbReference type="STRING" id="67003.A0A1X0P5L9"/>
<accession>A0A1X0P5L9</accession>
<dbReference type="InterPro" id="IPR011989">
    <property type="entry name" value="ARM-like"/>
</dbReference>
<feature type="coiled-coil region" evidence="1">
    <location>
        <begin position="850"/>
        <end position="933"/>
    </location>
</feature>
<dbReference type="GO" id="GO:0012507">
    <property type="term" value="C:ER to Golgi transport vesicle membrane"/>
    <property type="evidence" value="ECO:0007669"/>
    <property type="project" value="TreeGrafter"/>
</dbReference>
<dbReference type="AlphaFoldDB" id="A0A1X0P5L9"/>
<comment type="caution">
    <text evidence="3">The sequence shown here is derived from an EMBL/GenBank/DDBJ whole genome shotgun (WGS) entry which is preliminary data.</text>
</comment>
<dbReference type="GO" id="GO:0061025">
    <property type="term" value="P:membrane fusion"/>
    <property type="evidence" value="ECO:0007669"/>
    <property type="project" value="TreeGrafter"/>
</dbReference>
<evidence type="ECO:0000313" key="4">
    <source>
        <dbReference type="Proteomes" id="UP000192257"/>
    </source>
</evidence>
<feature type="compositionally biased region" description="Basic and acidic residues" evidence="2">
    <location>
        <begin position="829"/>
        <end position="840"/>
    </location>
</feature>
<dbReference type="Gene3D" id="1.25.10.10">
    <property type="entry name" value="Leucine-rich Repeat Variant"/>
    <property type="match status" value="1"/>
</dbReference>
<feature type="region of interest" description="Disordered" evidence="2">
    <location>
        <begin position="14"/>
        <end position="36"/>
    </location>
</feature>
<dbReference type="PANTHER" id="PTHR10013">
    <property type="entry name" value="GENERAL VESICULAR TRANSPORT FACTOR P115"/>
    <property type="match status" value="1"/>
</dbReference>
<sequence>MSFLIKTLLGDGVVHPPEDGVDKDKPSTQEEQGKQRVPTRTLILRIQSCTVAQDRRDALKELLSCTDLPYVMAAKEVSYLCNVLRNFPDDEEIVESSLAVLSSITDLAGYPSAPSTYSVSEKEKRRIRDSFLHELISEVPLFLNHVNKGSFWSRFHSVQMLQRLEEYDSSAVHKLLLSSHGIGVLVDILNDNSHGGALRNEGLVLFTAITATDTELQTLLAFDNAFETLFSVVKEEGGLDGGVIVSDCLTIVHNMLRNNKATQKLFREMGCARLLCSLIEAVPEHVKSSMKNIVSQKKQGGTNDGDDAETGFTPLSNVQSVVVLMAVSILSCILREAEAHQEGPTAQDALLQSGVLDPLASLALVGAAVDDAARVEAMRTLAVLLNGRRVGIEKFLQLQVVTLLRGEAPMQVEEWTALRALLHVLLRVEDRVMQTAAAQTIFALLSVPACEGRVGSILLKGFASPSSSPSSSTTKASVTMVASKNILTPDCGSAISSAIFGSSGSTECSGKYYAALLLERLLCIPSAVEEIDLSEQRESTTLPIPKQSTSPVTNNVFIAYVQYVTKCFRGQGEMDLNTLSACFRALLRWIMSSRKAALLFLSNIGCYKTLLQRSGQDNGPVHVRFWAAVLCAALCVTVTKEKLSVTSDVAVPEEQMKTEKRSKSEMDDGTSSVSSSSSSALGRRQLLELFLNYLGGPAIFDSLLFDVKASSPVWSDPPKNAFLKPTPVLYDENIKTMILGIIKDFNGICPSRGRIHELQVSASLDEGAIPSAHASTSDEVLYSNKPLDISSNSAAVNTFLAGQTLPGVALNPPESHDGGDTLSQSNLKSLRESTPEKGEGGEAVATAALREMYETQIATLTQRNTELERELHLLQDQVKFDAEQREAAADRETRQLEEMESLREHIRVLEEALGAEEEQRRVLAQSLNMLEAQLQGARGAPGGGNGNGEALALLEEVRRVTDERDELLVLAGELAESPALRPSDLPSPSPPLPPPSAAPSVAPEAMKEERGGYFHHQLPIGGSESTPSRAQIFDSPEPNNPTGRFSTSSAQQGLQYQYQHHHRLQIPGGAPFERVETNGHDRGGIMSNIPVDGGRNPFANISSDDFMNNGDGEVPTEEVEKQPVFSTPNQRRSVPLHYNPFANMSDPGPDDDPGDLR</sequence>
<dbReference type="InterPro" id="IPR016024">
    <property type="entry name" value="ARM-type_fold"/>
</dbReference>
<gene>
    <name evidence="3" type="ORF">TM35_000044410</name>
</gene>
<reference evidence="3 4" key="1">
    <citation type="submission" date="2017-03" db="EMBL/GenBank/DDBJ databases">
        <title>An alternative strategy for trypanosome survival in the mammalian bloodstream revealed through genome and transcriptome analysis of the ubiquitous bovine parasite Trypanosoma (Megatrypanum) theileri.</title>
        <authorList>
            <person name="Kelly S."/>
            <person name="Ivens A."/>
            <person name="Mott A."/>
            <person name="O'Neill E."/>
            <person name="Emms D."/>
            <person name="Macleod O."/>
            <person name="Voorheis P."/>
            <person name="Matthews J."/>
            <person name="Matthews K."/>
            <person name="Carrington M."/>
        </authorList>
    </citation>
    <scope>NUCLEOTIDE SEQUENCE [LARGE SCALE GENOMIC DNA]</scope>
    <source>
        <strain evidence="3">Edinburgh</strain>
    </source>
</reference>
<dbReference type="Proteomes" id="UP000192257">
    <property type="component" value="Unassembled WGS sequence"/>
</dbReference>
<dbReference type="SUPFAM" id="SSF48371">
    <property type="entry name" value="ARM repeat"/>
    <property type="match status" value="1"/>
</dbReference>
<dbReference type="EMBL" id="NBCO01000004">
    <property type="protein sequence ID" value="ORC92227.1"/>
    <property type="molecule type" value="Genomic_DNA"/>
</dbReference>
<dbReference type="GO" id="GO:0005795">
    <property type="term" value="C:Golgi stack"/>
    <property type="evidence" value="ECO:0007669"/>
    <property type="project" value="TreeGrafter"/>
</dbReference>
<dbReference type="GeneID" id="39982415"/>
<dbReference type="GO" id="GO:0006886">
    <property type="term" value="P:intracellular protein transport"/>
    <property type="evidence" value="ECO:0007669"/>
    <property type="project" value="TreeGrafter"/>
</dbReference>
<protein>
    <recommendedName>
        <fullName evidence="5">Vesicle tethering protein Uso1/P115-like head domain-containing protein</fullName>
    </recommendedName>
</protein>
<evidence type="ECO:0008006" key="5">
    <source>
        <dbReference type="Google" id="ProtNLM"/>
    </source>
</evidence>
<feature type="region of interest" description="Disordered" evidence="2">
    <location>
        <begin position="1109"/>
        <end position="1157"/>
    </location>
</feature>
<feature type="region of interest" description="Disordered" evidence="2">
    <location>
        <begin position="807"/>
        <end position="841"/>
    </location>
</feature>
<dbReference type="OrthoDB" id="198977at2759"/>
<dbReference type="GO" id="GO:0006888">
    <property type="term" value="P:endoplasmic reticulum to Golgi vesicle-mediated transport"/>
    <property type="evidence" value="ECO:0007669"/>
    <property type="project" value="TreeGrafter"/>
</dbReference>
<dbReference type="GO" id="GO:0005783">
    <property type="term" value="C:endoplasmic reticulum"/>
    <property type="evidence" value="ECO:0007669"/>
    <property type="project" value="TreeGrafter"/>
</dbReference>